<dbReference type="GO" id="GO:0005759">
    <property type="term" value="C:mitochondrial matrix"/>
    <property type="evidence" value="ECO:0007669"/>
    <property type="project" value="TreeGrafter"/>
</dbReference>
<dbReference type="InterPro" id="IPR036065">
    <property type="entry name" value="BolA-like_sf"/>
</dbReference>
<organism evidence="3 4">
    <name type="scientific">Mycena maculata</name>
    <dbReference type="NCBI Taxonomy" id="230809"/>
    <lineage>
        <taxon>Eukaryota</taxon>
        <taxon>Fungi</taxon>
        <taxon>Dikarya</taxon>
        <taxon>Basidiomycota</taxon>
        <taxon>Agaricomycotina</taxon>
        <taxon>Agaricomycetes</taxon>
        <taxon>Agaricomycetidae</taxon>
        <taxon>Agaricales</taxon>
        <taxon>Marasmiineae</taxon>
        <taxon>Mycenaceae</taxon>
        <taxon>Mycena</taxon>
    </lineage>
</organism>
<comment type="caution">
    <text evidence="3">The sequence shown here is derived from an EMBL/GenBank/DDBJ whole genome shotgun (WGS) entry which is preliminary data.</text>
</comment>
<sequence length="113" mass="12575">MIHTKLTERFAPSEQNEQVYNPIARFSPSQLEIKDVSGGCGTFFAITIASEAFQGISMVKQHKLVTQTIKEEIEGIHGLQVCFSQYSHNVSSNVIPDKNNTIVFCDMEHSVTA</sequence>
<proteinExistence type="inferred from homology"/>
<reference evidence="3" key="1">
    <citation type="submission" date="2023-03" db="EMBL/GenBank/DDBJ databases">
        <title>Massive genome expansion in bonnet fungi (Mycena s.s.) driven by repeated elements and novel gene families across ecological guilds.</title>
        <authorList>
            <consortium name="Lawrence Berkeley National Laboratory"/>
            <person name="Harder C.B."/>
            <person name="Miyauchi S."/>
            <person name="Viragh M."/>
            <person name="Kuo A."/>
            <person name="Thoen E."/>
            <person name="Andreopoulos B."/>
            <person name="Lu D."/>
            <person name="Skrede I."/>
            <person name="Drula E."/>
            <person name="Henrissat B."/>
            <person name="Morin E."/>
            <person name="Kohler A."/>
            <person name="Barry K."/>
            <person name="LaButti K."/>
            <person name="Morin E."/>
            <person name="Salamov A."/>
            <person name="Lipzen A."/>
            <person name="Mereny Z."/>
            <person name="Hegedus B."/>
            <person name="Baldrian P."/>
            <person name="Stursova M."/>
            <person name="Weitz H."/>
            <person name="Taylor A."/>
            <person name="Grigoriev I.V."/>
            <person name="Nagy L.G."/>
            <person name="Martin F."/>
            <person name="Kauserud H."/>
        </authorList>
    </citation>
    <scope>NUCLEOTIDE SEQUENCE</scope>
    <source>
        <strain evidence="3">CBHHK188m</strain>
    </source>
</reference>
<dbReference type="PANTHER" id="PTHR46188">
    <property type="entry name" value="BOLA-LIKE PROTEIN 3"/>
    <property type="match status" value="1"/>
</dbReference>
<gene>
    <name evidence="3" type="ORF">DFH07DRAFT_733172</name>
</gene>
<protein>
    <submittedName>
        <fullName evidence="3">Bola protein</fullName>
    </submittedName>
</protein>
<dbReference type="AlphaFoldDB" id="A0AAD7NT90"/>
<keyword evidence="4" id="KW-1185">Reference proteome</keyword>
<dbReference type="Proteomes" id="UP001215280">
    <property type="component" value="Unassembled WGS sequence"/>
</dbReference>
<dbReference type="EMBL" id="JARJLG010000016">
    <property type="protein sequence ID" value="KAJ7774214.1"/>
    <property type="molecule type" value="Genomic_DNA"/>
</dbReference>
<dbReference type="SUPFAM" id="SSF82657">
    <property type="entry name" value="BolA-like"/>
    <property type="match status" value="1"/>
</dbReference>
<dbReference type="InterPro" id="IPR052275">
    <property type="entry name" value="Mt_Fe-S_assembly_factor"/>
</dbReference>
<name>A0AAD7NT90_9AGAR</name>
<comment type="similarity">
    <text evidence="1 2">Belongs to the BolA/IbaG family.</text>
</comment>
<evidence type="ECO:0000256" key="2">
    <source>
        <dbReference type="RuleBase" id="RU003860"/>
    </source>
</evidence>
<dbReference type="PANTHER" id="PTHR46188:SF1">
    <property type="entry name" value="BOLA-LIKE PROTEIN 3"/>
    <property type="match status" value="1"/>
</dbReference>
<dbReference type="InterPro" id="IPR002634">
    <property type="entry name" value="BolA"/>
</dbReference>
<accession>A0AAD7NT90</accession>
<dbReference type="Gene3D" id="3.30.300.90">
    <property type="entry name" value="BolA-like"/>
    <property type="match status" value="1"/>
</dbReference>
<evidence type="ECO:0000256" key="1">
    <source>
        <dbReference type="ARBA" id="ARBA00005578"/>
    </source>
</evidence>
<dbReference type="Pfam" id="PF01722">
    <property type="entry name" value="BolA"/>
    <property type="match status" value="1"/>
</dbReference>
<evidence type="ECO:0000313" key="4">
    <source>
        <dbReference type="Proteomes" id="UP001215280"/>
    </source>
</evidence>
<evidence type="ECO:0000313" key="3">
    <source>
        <dbReference type="EMBL" id="KAJ7774214.1"/>
    </source>
</evidence>